<keyword evidence="4" id="KW-1185">Reference proteome</keyword>
<gene>
    <name evidence="3" type="ORF">KFQ06_05235</name>
</gene>
<dbReference type="InterPro" id="IPR011050">
    <property type="entry name" value="Pectin_lyase_fold/virulence"/>
</dbReference>
<evidence type="ECO:0000313" key="3">
    <source>
        <dbReference type="EMBL" id="USV01931.1"/>
    </source>
</evidence>
<reference evidence="3" key="1">
    <citation type="journal article" date="2022" name="BMC Genomics">
        <title>Genome sequence of the entomopathogenic Serratia entomophila isolate 626 and characterisation of the species specific itaconate degradation pathway.</title>
        <authorList>
            <person name="Vaughan A.L."/>
            <person name="Altermann E."/>
            <person name="Glare T.R."/>
            <person name="Hurst M.R.H."/>
        </authorList>
    </citation>
    <scope>NUCLEOTIDE SEQUENCE</scope>
    <source>
        <strain evidence="3">626</strain>
    </source>
</reference>
<evidence type="ECO:0000256" key="1">
    <source>
        <dbReference type="SAM" id="SignalP"/>
    </source>
</evidence>
<dbReference type="Proteomes" id="UP001056873">
    <property type="component" value="Chromosome"/>
</dbReference>
<keyword evidence="1" id="KW-0732">Signal</keyword>
<evidence type="ECO:0000259" key="2">
    <source>
        <dbReference type="SMART" id="SM00912"/>
    </source>
</evidence>
<name>A0ABY5CV24_9GAMM</name>
<dbReference type="NCBIfam" id="TIGR01731">
    <property type="entry name" value="fil_hemag_20aa"/>
    <property type="match status" value="5"/>
</dbReference>
<protein>
    <submittedName>
        <fullName evidence="3">Filamentous hemagglutinin N-terminal domain-containing protein</fullName>
    </submittedName>
</protein>
<dbReference type="RefSeq" id="WP_252961498.1">
    <property type="nucleotide sequence ID" value="NZ_CAMIPH010000005.1"/>
</dbReference>
<feature type="signal peptide" evidence="1">
    <location>
        <begin position="1"/>
        <end position="24"/>
    </location>
</feature>
<dbReference type="InterPro" id="IPR012334">
    <property type="entry name" value="Pectin_lyas_fold"/>
</dbReference>
<dbReference type="SMART" id="SM00912">
    <property type="entry name" value="Haemagg_act"/>
    <property type="match status" value="1"/>
</dbReference>
<feature type="domain" description="Filamentous haemagglutinin FhaB/tRNA nuclease CdiA-like TPS" evidence="2">
    <location>
        <begin position="36"/>
        <end position="156"/>
    </location>
</feature>
<dbReference type="EMBL" id="CP074347">
    <property type="protein sequence ID" value="USV01931.1"/>
    <property type="molecule type" value="Genomic_DNA"/>
</dbReference>
<dbReference type="InterPro" id="IPR008619">
    <property type="entry name" value="Filamentous_hemagglutn_rpt"/>
</dbReference>
<dbReference type="Pfam" id="PF05594">
    <property type="entry name" value="Fil_haemagg"/>
    <property type="match status" value="1"/>
</dbReference>
<dbReference type="SUPFAM" id="SSF51126">
    <property type="entry name" value="Pectin lyase-like"/>
    <property type="match status" value="1"/>
</dbReference>
<evidence type="ECO:0000313" key="4">
    <source>
        <dbReference type="Proteomes" id="UP001056873"/>
    </source>
</evidence>
<dbReference type="InterPro" id="IPR010069">
    <property type="entry name" value="CdiA_FHA1_rpt"/>
</dbReference>
<feature type="chain" id="PRO_5047548070" evidence="1">
    <location>
        <begin position="25"/>
        <end position="526"/>
    </location>
</feature>
<sequence>MQLNKTRLLFSMLALWGHSALVMAEIVPQNGTPDSVNQVPVVNINAPGADGVSHNRYSQFDVGTQGAILNNSATESHTALAGKVAGNNQLGGRGAAVILNEVNSSNKSVLNGLVEVAGQRADVVIANKAGITCNGCGFINARNGVLTTGELQFKNGAFSGYKVEQGNILVEGQGMKKGDVDYTAILARTETISASVHAESLLVSAGKKNISADLTQINPAAFSKDKPDVLIDVAELGGMYAGKIKLVATENGVGINSTGALVPVGLVNRGHIQAQQGGVAIAADALVNHGDIASTGQLGISTGLLQNNGRVQANNDVAIDAILLNNAGSLRAENGAMALRSNSLNNGAEISAERDMQLSTTQLNNSGSVQTAKGSLRLMAASVNNIGQIQAGQGLQLSATQLSNLGGIRTENGGLSILTTSLNNGGQVQSGGALHINSANVLNFSNGTLAAQDDVNIQGSSIDNFGRIVSRSSSVGFNSVRLYNRGEVEAAGDISSRGLLFSNPGSMVSSTGVVTHNGKAIKKPVH</sequence>
<accession>A0ABY5CV24</accession>
<organism evidence="3 4">
    <name type="scientific">Serratia entomophila</name>
    <dbReference type="NCBI Taxonomy" id="42906"/>
    <lineage>
        <taxon>Bacteria</taxon>
        <taxon>Pseudomonadati</taxon>
        <taxon>Pseudomonadota</taxon>
        <taxon>Gammaproteobacteria</taxon>
        <taxon>Enterobacterales</taxon>
        <taxon>Yersiniaceae</taxon>
        <taxon>Serratia</taxon>
    </lineage>
</organism>
<dbReference type="InterPro" id="IPR008638">
    <property type="entry name" value="FhaB/CdiA-like_TPS"/>
</dbReference>
<dbReference type="NCBIfam" id="TIGR01901">
    <property type="entry name" value="adhes_NPXG"/>
    <property type="match status" value="1"/>
</dbReference>
<dbReference type="Gene3D" id="2.160.20.10">
    <property type="entry name" value="Single-stranded right-handed beta-helix, Pectin lyase-like"/>
    <property type="match status" value="1"/>
</dbReference>
<proteinExistence type="predicted"/>
<dbReference type="Pfam" id="PF05860">
    <property type="entry name" value="TPS"/>
    <property type="match status" value="1"/>
</dbReference>